<dbReference type="RefSeq" id="WP_353865070.1">
    <property type="nucleotide sequence ID" value="NZ_CP088295.1"/>
</dbReference>
<evidence type="ECO:0000256" key="3">
    <source>
        <dbReference type="ARBA" id="ARBA00022840"/>
    </source>
</evidence>
<dbReference type="SUPFAM" id="SSF52440">
    <property type="entry name" value="PreATP-grasp domain"/>
    <property type="match status" value="1"/>
</dbReference>
<keyword evidence="1" id="KW-0436">Ligase</keyword>
<keyword evidence="7" id="KW-1185">Reference proteome</keyword>
<reference evidence="7" key="1">
    <citation type="submission" date="2021-11" db="EMBL/GenBank/DDBJ databases">
        <title>Cultivation dependent microbiological survey of springs from the worlds oldest radium mine currently devoted to the extraction of radon-saturated water.</title>
        <authorList>
            <person name="Kapinusova G."/>
            <person name="Smrhova T."/>
            <person name="Strejcek M."/>
            <person name="Suman J."/>
            <person name="Jani K."/>
            <person name="Pajer P."/>
            <person name="Uhlik O."/>
        </authorList>
    </citation>
    <scope>NUCLEOTIDE SEQUENCE [LARGE SCALE GENOMIC DNA]</scope>
    <source>
        <strain evidence="7">J379</strain>
    </source>
</reference>
<gene>
    <name evidence="6" type="ORF">LRS13_03395</name>
</gene>
<dbReference type="Proteomes" id="UP001058860">
    <property type="component" value="Chromosome"/>
</dbReference>
<keyword evidence="4" id="KW-0092">Biotin</keyword>
<dbReference type="Pfam" id="PF00289">
    <property type="entry name" value="Biotin_carb_N"/>
    <property type="match status" value="1"/>
</dbReference>
<dbReference type="InterPro" id="IPR005481">
    <property type="entry name" value="BC-like_N"/>
</dbReference>
<proteinExistence type="predicted"/>
<feature type="domain" description="Biotin carboxylation" evidence="5">
    <location>
        <begin position="1"/>
        <end position="115"/>
    </location>
</feature>
<name>A0ABY5PIZ0_9ACTN</name>
<organism evidence="6 7">
    <name type="scientific">Svornostia abyssi</name>
    <dbReference type="NCBI Taxonomy" id="2898438"/>
    <lineage>
        <taxon>Bacteria</taxon>
        <taxon>Bacillati</taxon>
        <taxon>Actinomycetota</taxon>
        <taxon>Thermoleophilia</taxon>
        <taxon>Solirubrobacterales</taxon>
        <taxon>Baekduiaceae</taxon>
        <taxon>Svornostia</taxon>
    </lineage>
</organism>
<evidence type="ECO:0000256" key="2">
    <source>
        <dbReference type="ARBA" id="ARBA00022741"/>
    </source>
</evidence>
<dbReference type="EMBL" id="CP088295">
    <property type="protein sequence ID" value="UUY04594.1"/>
    <property type="molecule type" value="Genomic_DNA"/>
</dbReference>
<evidence type="ECO:0000313" key="7">
    <source>
        <dbReference type="Proteomes" id="UP001058860"/>
    </source>
</evidence>
<evidence type="ECO:0000256" key="4">
    <source>
        <dbReference type="ARBA" id="ARBA00023267"/>
    </source>
</evidence>
<dbReference type="InterPro" id="IPR011764">
    <property type="entry name" value="Biotin_carboxylation_dom"/>
</dbReference>
<dbReference type="InterPro" id="IPR050856">
    <property type="entry name" value="Biotin_carboxylase_complex"/>
</dbReference>
<dbReference type="PROSITE" id="PS50979">
    <property type="entry name" value="BC"/>
    <property type="match status" value="1"/>
</dbReference>
<sequence>MRTATAMGIETVAVHSDVDAAEPFVLAADQAVSLGGESAAESYLVAEKIIKAANATGADAIHPGYGFLAENADFARQCEAAGLIFVGPRPDAIERMGSKLEAKRLLARRRRAAAS</sequence>
<dbReference type="Gene3D" id="3.40.50.20">
    <property type="match status" value="1"/>
</dbReference>
<dbReference type="InterPro" id="IPR016185">
    <property type="entry name" value="PreATP-grasp_dom_sf"/>
</dbReference>
<keyword evidence="3" id="KW-0067">ATP-binding</keyword>
<keyword evidence="2" id="KW-0547">Nucleotide-binding</keyword>
<protein>
    <recommendedName>
        <fullName evidence="5">Biotin carboxylation domain-containing protein</fullName>
    </recommendedName>
</protein>
<evidence type="ECO:0000259" key="5">
    <source>
        <dbReference type="PROSITE" id="PS50979"/>
    </source>
</evidence>
<dbReference type="PANTHER" id="PTHR18866:SF126">
    <property type="entry name" value="BIOTIN CARBOXYLASE"/>
    <property type="match status" value="1"/>
</dbReference>
<evidence type="ECO:0000256" key="1">
    <source>
        <dbReference type="ARBA" id="ARBA00022598"/>
    </source>
</evidence>
<dbReference type="PANTHER" id="PTHR18866">
    <property type="entry name" value="CARBOXYLASE:PYRUVATE/ACETYL-COA/PROPIONYL-COA CARBOXYLASE"/>
    <property type="match status" value="1"/>
</dbReference>
<evidence type="ECO:0000313" key="6">
    <source>
        <dbReference type="EMBL" id="UUY04594.1"/>
    </source>
</evidence>
<accession>A0ABY5PIZ0</accession>